<keyword evidence="2" id="KW-0472">Membrane</keyword>
<evidence type="ECO:0000256" key="2">
    <source>
        <dbReference type="SAM" id="Phobius"/>
    </source>
</evidence>
<proteinExistence type="predicted"/>
<dbReference type="Proteomes" id="UP000536835">
    <property type="component" value="Unassembled WGS sequence"/>
</dbReference>
<organism evidence="3 4">
    <name type="scientific">Parvularcula mediterranea</name>
    <dbReference type="NCBI Taxonomy" id="2732508"/>
    <lineage>
        <taxon>Bacteria</taxon>
        <taxon>Pseudomonadati</taxon>
        <taxon>Pseudomonadota</taxon>
        <taxon>Alphaproteobacteria</taxon>
        <taxon>Parvularculales</taxon>
        <taxon>Parvularculaceae</taxon>
        <taxon>Parvularcula</taxon>
    </lineage>
</organism>
<comment type="caution">
    <text evidence="3">The sequence shown here is derived from an EMBL/GenBank/DDBJ whole genome shotgun (WGS) entry which is preliminary data.</text>
</comment>
<feature type="compositionally biased region" description="Acidic residues" evidence="1">
    <location>
        <begin position="273"/>
        <end position="282"/>
    </location>
</feature>
<evidence type="ECO:0000256" key="1">
    <source>
        <dbReference type="SAM" id="MobiDB-lite"/>
    </source>
</evidence>
<feature type="compositionally biased region" description="Acidic residues" evidence="1">
    <location>
        <begin position="249"/>
        <end position="265"/>
    </location>
</feature>
<name>A0A7Y3W5V2_9PROT</name>
<feature type="region of interest" description="Disordered" evidence="1">
    <location>
        <begin position="145"/>
        <end position="168"/>
    </location>
</feature>
<protein>
    <submittedName>
        <fullName evidence="3">DUF3667 domain-containing protein</fullName>
    </submittedName>
</protein>
<feature type="transmembrane region" description="Helical" evidence="2">
    <location>
        <begin position="353"/>
        <end position="373"/>
    </location>
</feature>
<evidence type="ECO:0000313" key="3">
    <source>
        <dbReference type="EMBL" id="NNU16898.1"/>
    </source>
</evidence>
<dbReference type="RefSeq" id="WP_173199802.1">
    <property type="nucleotide sequence ID" value="NZ_JABFCX010000003.1"/>
</dbReference>
<dbReference type="InterPro" id="IPR022134">
    <property type="entry name" value="DUF3667"/>
</dbReference>
<feature type="transmembrane region" description="Helical" evidence="2">
    <location>
        <begin position="385"/>
        <end position="406"/>
    </location>
</feature>
<keyword evidence="2" id="KW-1133">Transmembrane helix</keyword>
<dbReference type="EMBL" id="JABFCX010000003">
    <property type="protein sequence ID" value="NNU16898.1"/>
    <property type="molecule type" value="Genomic_DNA"/>
</dbReference>
<feature type="transmembrane region" description="Helical" evidence="2">
    <location>
        <begin position="97"/>
        <end position="114"/>
    </location>
</feature>
<dbReference type="Pfam" id="PF12412">
    <property type="entry name" value="DUF3667"/>
    <property type="match status" value="1"/>
</dbReference>
<feature type="region of interest" description="Disordered" evidence="1">
    <location>
        <begin position="202"/>
        <end position="288"/>
    </location>
</feature>
<feature type="transmembrane region" description="Helical" evidence="2">
    <location>
        <begin position="412"/>
        <end position="429"/>
    </location>
</feature>
<accession>A0A7Y3W5V2</accession>
<sequence>MSTTEISAAAPEQSTPLPQGRGCLACGAEIVGPFCYNCGQKDDDCRRSITHLAGETVANVAALDGKFLRTFRWMLTRPGKHLHQYAHGKRSPFTPPVRFFFVVTFAFFATLWLTDTNIFVLQLVPEDQQEELDESLVLDFNVEAEGEEAPPAEEAAPVEKPQRTPRILSKEEVAEVEGEVRAALEDEGVEMPEFMERVFDGAAGRSPAGEDPAAQDNLAEAPPTDGEDRGEDATGPPATEEPADALAESQEESAEDLADAAEDAAEEAREAAAETEPEEEEAPGPRIVPYGGFFLKAQDLNYTEEEKQWLRDRVSLGEGVNFMGRQLTSERVGDALIMTMQNPNAFSNALNEAIPVLMLLFVPFMAVLGALIIRGRDALIYDHLLLSIQTHAFGFVILTIMLWFSGIVPDEIAGLAFMFGIPVYYALGLKGAFKRGWFKTVFTTIFVGMIYNFFMLIALFAAVAFSLWQIV</sequence>
<reference evidence="3 4" key="1">
    <citation type="submission" date="2020-05" db="EMBL/GenBank/DDBJ databases">
        <title>Parvularcula mediterraneae sp. nov., isolated from polypropylene straw from shallow seawater of the seashore of Laganas in Zakynthos island, Greece.</title>
        <authorList>
            <person name="Szabo I."/>
            <person name="Al-Omari J."/>
            <person name="Rado J."/>
            <person name="Szerdahelyi G.S."/>
        </authorList>
    </citation>
    <scope>NUCLEOTIDE SEQUENCE [LARGE SCALE GENOMIC DNA]</scope>
    <source>
        <strain evidence="3 4">ZS-1/3</strain>
    </source>
</reference>
<keyword evidence="2" id="KW-0812">Transmembrane</keyword>
<keyword evidence="4" id="KW-1185">Reference proteome</keyword>
<evidence type="ECO:0000313" key="4">
    <source>
        <dbReference type="Proteomes" id="UP000536835"/>
    </source>
</evidence>
<dbReference type="AlphaFoldDB" id="A0A7Y3W5V2"/>
<feature type="transmembrane region" description="Helical" evidence="2">
    <location>
        <begin position="441"/>
        <end position="468"/>
    </location>
</feature>
<gene>
    <name evidence="3" type="ORF">HK107_11270</name>
</gene>